<dbReference type="InterPro" id="IPR016032">
    <property type="entry name" value="Sig_transdc_resp-reg_C-effctor"/>
</dbReference>
<gene>
    <name evidence="3" type="ORF">MTP08_14680</name>
</gene>
<geneLocation type="plasmid" evidence="3 4">
    <name>unnamed2</name>
</geneLocation>
<name>A0ABY4BKS1_9FLAO</name>
<evidence type="ECO:0000256" key="1">
    <source>
        <dbReference type="SAM" id="Phobius"/>
    </source>
</evidence>
<feature type="transmembrane region" description="Helical" evidence="1">
    <location>
        <begin position="81"/>
        <end position="99"/>
    </location>
</feature>
<protein>
    <submittedName>
        <fullName evidence="3">Helix-turn-helix transcriptional regulator</fullName>
    </submittedName>
</protein>
<evidence type="ECO:0000259" key="2">
    <source>
        <dbReference type="SMART" id="SM00421"/>
    </source>
</evidence>
<dbReference type="InterPro" id="IPR000792">
    <property type="entry name" value="Tscrpt_reg_LuxR_C"/>
</dbReference>
<dbReference type="InterPro" id="IPR036388">
    <property type="entry name" value="WH-like_DNA-bd_sf"/>
</dbReference>
<evidence type="ECO:0000313" key="3">
    <source>
        <dbReference type="EMBL" id="UOE39690.1"/>
    </source>
</evidence>
<dbReference type="SMART" id="SM00421">
    <property type="entry name" value="HTH_LUXR"/>
    <property type="match status" value="1"/>
</dbReference>
<keyword evidence="1" id="KW-1133">Transmembrane helix</keyword>
<keyword evidence="1" id="KW-0812">Transmembrane</keyword>
<feature type="transmembrane region" description="Helical" evidence="1">
    <location>
        <begin position="50"/>
        <end position="69"/>
    </location>
</feature>
<feature type="domain" description="HTH luxR-type" evidence="2">
    <location>
        <begin position="177"/>
        <end position="236"/>
    </location>
</feature>
<keyword evidence="4" id="KW-1185">Reference proteome</keyword>
<proteinExistence type="predicted"/>
<dbReference type="Pfam" id="PF00196">
    <property type="entry name" value="GerE"/>
    <property type="match status" value="1"/>
</dbReference>
<dbReference type="SUPFAM" id="SSF46894">
    <property type="entry name" value="C-terminal effector domain of the bipartite response regulators"/>
    <property type="match status" value="1"/>
</dbReference>
<feature type="transmembrane region" description="Helical" evidence="1">
    <location>
        <begin position="145"/>
        <end position="164"/>
    </location>
</feature>
<sequence length="245" mass="28523">MIEGLLPDKNFPIGILPQNIIAWTVGIVVAYHFLVFLKTEYHVEFHKKDIPLNAIGMVALLLFVLLFILPYTITKSIEQSRVFFVAFFLIALFIANLFFVRQLYYRMKKEKNMFLKTHSFNGIMGFAGLFSLPFTILAFGDNQLIEQTAFSFGFFAVSIDYFFYYKRKEEFKKTVSFESLTNREGEILKIMLENPELKYAQLSDMLNISEKTLSTHLSNIYKKTDLNSKKDIEELSESFRRSVVA</sequence>
<keyword evidence="3" id="KW-0614">Plasmid</keyword>
<dbReference type="RefSeq" id="WP_243577827.1">
    <property type="nucleotide sequence ID" value="NZ_CP094531.1"/>
</dbReference>
<accession>A0ABY4BKS1</accession>
<feature type="transmembrane region" description="Helical" evidence="1">
    <location>
        <begin position="120"/>
        <end position="139"/>
    </location>
</feature>
<evidence type="ECO:0000313" key="4">
    <source>
        <dbReference type="Proteomes" id="UP000831068"/>
    </source>
</evidence>
<dbReference type="Gene3D" id="1.10.10.10">
    <property type="entry name" value="Winged helix-like DNA-binding domain superfamily/Winged helix DNA-binding domain"/>
    <property type="match status" value="1"/>
</dbReference>
<reference evidence="3 4" key="1">
    <citation type="submission" date="2022-03" db="EMBL/GenBank/DDBJ databases">
        <title>Chryseobacterium sp. isolated from the Andong Sikhe.</title>
        <authorList>
            <person name="Won M."/>
            <person name="Kim S.-J."/>
            <person name="Kwon S.-W."/>
        </authorList>
    </citation>
    <scope>NUCLEOTIDE SEQUENCE [LARGE SCALE GENOMIC DNA]</scope>
    <source>
        <strain evidence="3 4">ADR-1</strain>
        <plasmid evidence="3 4">unnamed2</plasmid>
    </source>
</reference>
<dbReference type="Proteomes" id="UP000831068">
    <property type="component" value="Plasmid unnamed2"/>
</dbReference>
<organism evidence="3 4">
    <name type="scientific">Chryseobacterium oryzae</name>
    <dbReference type="NCBI Taxonomy" id="2929799"/>
    <lineage>
        <taxon>Bacteria</taxon>
        <taxon>Pseudomonadati</taxon>
        <taxon>Bacteroidota</taxon>
        <taxon>Flavobacteriia</taxon>
        <taxon>Flavobacteriales</taxon>
        <taxon>Weeksellaceae</taxon>
        <taxon>Chryseobacterium group</taxon>
        <taxon>Chryseobacterium</taxon>
    </lineage>
</organism>
<keyword evidence="1" id="KW-0472">Membrane</keyword>
<dbReference type="EMBL" id="CP094531">
    <property type="protein sequence ID" value="UOE39690.1"/>
    <property type="molecule type" value="Genomic_DNA"/>
</dbReference>
<feature type="transmembrane region" description="Helical" evidence="1">
    <location>
        <begin position="20"/>
        <end position="38"/>
    </location>
</feature>